<dbReference type="AlphaFoldDB" id="A0A8D8A3H6"/>
<evidence type="ECO:0000313" key="2">
    <source>
        <dbReference type="EMBL" id="CAG6449597.1"/>
    </source>
</evidence>
<sequence length="170" mass="19451">MPLQLRGYQKKSHKRIVRLSRSTNLLRNLSMSNLLWIRVTMPRKPQQSKMSPLTVLKMKTNSMRLVTVKIMRSKQRKSELHDQTTYRRLNDVVGVKRACTVSSRSKSTPKYTRNPESPIPVASNYAPMNARTASSGTPNSELWSFTNARCTPISHSNVTNVKKTSILHRN</sequence>
<accession>A0A8D8A3H6</accession>
<name>A0A8D8A3H6_CULPI</name>
<feature type="compositionally biased region" description="Polar residues" evidence="1">
    <location>
        <begin position="131"/>
        <end position="140"/>
    </location>
</feature>
<evidence type="ECO:0000256" key="1">
    <source>
        <dbReference type="SAM" id="MobiDB-lite"/>
    </source>
</evidence>
<protein>
    <submittedName>
        <fullName evidence="2">(northern house mosquito) hypothetical protein</fullName>
    </submittedName>
</protein>
<reference evidence="2" key="1">
    <citation type="submission" date="2021-05" db="EMBL/GenBank/DDBJ databases">
        <authorList>
            <person name="Alioto T."/>
            <person name="Alioto T."/>
            <person name="Gomez Garrido J."/>
        </authorList>
    </citation>
    <scope>NUCLEOTIDE SEQUENCE</scope>
</reference>
<organism evidence="2">
    <name type="scientific">Culex pipiens</name>
    <name type="common">House mosquito</name>
    <dbReference type="NCBI Taxonomy" id="7175"/>
    <lineage>
        <taxon>Eukaryota</taxon>
        <taxon>Metazoa</taxon>
        <taxon>Ecdysozoa</taxon>
        <taxon>Arthropoda</taxon>
        <taxon>Hexapoda</taxon>
        <taxon>Insecta</taxon>
        <taxon>Pterygota</taxon>
        <taxon>Neoptera</taxon>
        <taxon>Endopterygota</taxon>
        <taxon>Diptera</taxon>
        <taxon>Nematocera</taxon>
        <taxon>Culicoidea</taxon>
        <taxon>Culicidae</taxon>
        <taxon>Culicinae</taxon>
        <taxon>Culicini</taxon>
        <taxon>Culex</taxon>
        <taxon>Culex</taxon>
    </lineage>
</organism>
<feature type="compositionally biased region" description="Polar residues" evidence="1">
    <location>
        <begin position="103"/>
        <end position="115"/>
    </location>
</feature>
<feature type="region of interest" description="Disordered" evidence="1">
    <location>
        <begin position="103"/>
        <end position="140"/>
    </location>
</feature>
<proteinExistence type="predicted"/>
<dbReference type="EMBL" id="HBUE01013532">
    <property type="protein sequence ID" value="CAG6449597.1"/>
    <property type="molecule type" value="Transcribed_RNA"/>
</dbReference>